<feature type="compositionally biased region" description="Low complexity" evidence="1">
    <location>
        <begin position="79"/>
        <end position="102"/>
    </location>
</feature>
<dbReference type="EMBL" id="OOIN01000006">
    <property type="protein sequence ID" value="SPO23924.1"/>
    <property type="molecule type" value="Genomic_DNA"/>
</dbReference>
<feature type="compositionally biased region" description="Low complexity" evidence="1">
    <location>
        <begin position="126"/>
        <end position="136"/>
    </location>
</feature>
<feature type="compositionally biased region" description="Basic residues" evidence="1">
    <location>
        <begin position="467"/>
        <end position="477"/>
    </location>
</feature>
<feature type="compositionally biased region" description="Polar residues" evidence="1">
    <location>
        <begin position="657"/>
        <end position="666"/>
    </location>
</feature>
<feature type="region of interest" description="Disordered" evidence="1">
    <location>
        <begin position="79"/>
        <end position="223"/>
    </location>
</feature>
<keyword evidence="3" id="KW-1185">Reference proteome</keyword>
<dbReference type="AlphaFoldDB" id="A0A5C3DZP2"/>
<feature type="compositionally biased region" description="Basic and acidic residues" evidence="1">
    <location>
        <begin position="531"/>
        <end position="561"/>
    </location>
</feature>
<feature type="compositionally biased region" description="Polar residues" evidence="1">
    <location>
        <begin position="689"/>
        <end position="699"/>
    </location>
</feature>
<proteinExistence type="predicted"/>
<protein>
    <submittedName>
        <fullName evidence="2">Uncharacterized protein</fullName>
    </submittedName>
</protein>
<sequence length="783" mass="83567">MATRSRVKLDLGPHGKVLASVVDFDDARAVAAARFSVEPSGVQLYVSDGEDLWELHPSAFQDVVAENGVIVAKALNPPASSTTRSVAATASTTISTASSPVTKSDSPRGVPSPTASAARPSQQAGPSTSTPLTLTSRVVRPRASSSASSASTSSTSSASSSSTSSSSSSSSAASDRSSSSSSTSSSASSQGRRSESVQDVTATSATVRTVMGPNGVPVSSKERWDPNTHRLMFEKLNEIINNETIYYTRKYTEERYRIFQLLIDNYGDMGIKGNFLRGRTAQALISRVSGVLRNARERGEKVKQPFKFFFPNKRDDGVSVRSATVPAAPTVTSSPSNGRAATQPNGAGTRAQTQPAQARGTPHGKGKGSGATAVATSSQTPAQSAAAANPSDPNGTQAKGKGKGKGKGTGKGKGKGKGKDKQKDGQANPPEIRRRTANAAALPHSASSPARPPKRPANGTSTTTPPKGKKQQKRPNKQAKAPPNRDQGQYQEASLERSRGQSLGRDRSRSRAGPSNHRSRSASPRPGGNYRDGDDDRYSQRVRDRSPRRGRDSWSRPRDEPAYEPSAADGWDDEDRQLRPPPSSLPRRPSWTNSATQRDEYDGMPPSSSTPRANRGSRSGSGMGGSLFRAETRSPPPTGRRSPTLRSTRWKGKASPRPTQNLQSSPRTRRNAVERALEHLAAAGADTSIPVQSSSQNGGSRERVWGGAHRSWHRNDQDGSDGRRNSTDTRRSMGHHQQQQERQQQPPRTHIRYGEGINAGWASSIADAERFAPPSPRTPPRSD</sequence>
<evidence type="ECO:0000313" key="2">
    <source>
        <dbReference type="EMBL" id="SPO23924.1"/>
    </source>
</evidence>
<gene>
    <name evidence="2" type="ORF">UTRI_03542_B</name>
</gene>
<feature type="compositionally biased region" description="Low complexity" evidence="1">
    <location>
        <begin position="143"/>
        <end position="189"/>
    </location>
</feature>
<evidence type="ECO:0000256" key="1">
    <source>
        <dbReference type="SAM" id="MobiDB-lite"/>
    </source>
</evidence>
<feature type="compositionally biased region" description="Polar residues" evidence="1">
    <location>
        <begin position="197"/>
        <end position="207"/>
    </location>
</feature>
<feature type="compositionally biased region" description="Basic and acidic residues" evidence="1">
    <location>
        <begin position="713"/>
        <end position="731"/>
    </location>
</feature>
<dbReference type="Proteomes" id="UP000324022">
    <property type="component" value="Unassembled WGS sequence"/>
</dbReference>
<feature type="compositionally biased region" description="Pro residues" evidence="1">
    <location>
        <begin position="773"/>
        <end position="783"/>
    </location>
</feature>
<feature type="compositionally biased region" description="Polar residues" evidence="1">
    <location>
        <begin position="330"/>
        <end position="356"/>
    </location>
</feature>
<feature type="compositionally biased region" description="Polar residues" evidence="1">
    <location>
        <begin position="113"/>
        <end position="125"/>
    </location>
</feature>
<name>A0A5C3DZP2_9BASI</name>
<feature type="compositionally biased region" description="Basic and acidic residues" evidence="1">
    <location>
        <begin position="494"/>
        <end position="509"/>
    </location>
</feature>
<evidence type="ECO:0000313" key="3">
    <source>
        <dbReference type="Proteomes" id="UP000324022"/>
    </source>
</evidence>
<feature type="compositionally biased region" description="Basic residues" evidence="1">
    <location>
        <begin position="400"/>
        <end position="416"/>
    </location>
</feature>
<reference evidence="2 3" key="1">
    <citation type="submission" date="2018-03" db="EMBL/GenBank/DDBJ databases">
        <authorList>
            <person name="Guldener U."/>
        </authorList>
    </citation>
    <scope>NUCLEOTIDE SEQUENCE [LARGE SCALE GENOMIC DNA]</scope>
    <source>
        <strain evidence="2 3">NBRC100155</strain>
    </source>
</reference>
<accession>A0A5C3DZP2</accession>
<feature type="compositionally biased region" description="Low complexity" evidence="1">
    <location>
        <begin position="437"/>
        <end position="449"/>
    </location>
</feature>
<feature type="region of interest" description="Disordered" evidence="1">
    <location>
        <begin position="317"/>
        <end position="783"/>
    </location>
</feature>
<organism evidence="2 3">
    <name type="scientific">Ustilago trichophora</name>
    <dbReference type="NCBI Taxonomy" id="86804"/>
    <lineage>
        <taxon>Eukaryota</taxon>
        <taxon>Fungi</taxon>
        <taxon>Dikarya</taxon>
        <taxon>Basidiomycota</taxon>
        <taxon>Ustilaginomycotina</taxon>
        <taxon>Ustilaginomycetes</taxon>
        <taxon>Ustilaginales</taxon>
        <taxon>Ustilaginaceae</taxon>
        <taxon>Ustilago</taxon>
    </lineage>
</organism>
<dbReference type="OrthoDB" id="2556299at2759"/>
<feature type="compositionally biased region" description="Low complexity" evidence="1">
    <location>
        <begin position="371"/>
        <end position="388"/>
    </location>
</feature>